<gene>
    <name evidence="4" type="ORF">BDV41DRAFT_577339</name>
</gene>
<dbReference type="Pfam" id="PF12796">
    <property type="entry name" value="Ank_2"/>
    <property type="match status" value="1"/>
</dbReference>
<dbReference type="InterPro" id="IPR002110">
    <property type="entry name" value="Ankyrin_rpt"/>
</dbReference>
<evidence type="ECO:0000313" key="4">
    <source>
        <dbReference type="EMBL" id="KAE8312914.1"/>
    </source>
</evidence>
<keyword evidence="2 3" id="KW-0040">ANK repeat</keyword>
<reference evidence="5" key="1">
    <citation type="submission" date="2019-04" db="EMBL/GenBank/DDBJ databases">
        <title>Friends and foes A comparative genomics studyof 23 Aspergillus species from section Flavi.</title>
        <authorList>
            <consortium name="DOE Joint Genome Institute"/>
            <person name="Kjaerbolling I."/>
            <person name="Vesth T."/>
            <person name="Frisvad J.C."/>
            <person name="Nybo J.L."/>
            <person name="Theobald S."/>
            <person name="Kildgaard S."/>
            <person name="Isbrandt T."/>
            <person name="Kuo A."/>
            <person name="Sato A."/>
            <person name="Lyhne E.K."/>
            <person name="Kogle M.E."/>
            <person name="Wiebenga A."/>
            <person name="Kun R.S."/>
            <person name="Lubbers R.J."/>
            <person name="Makela M.R."/>
            <person name="Barry K."/>
            <person name="Chovatia M."/>
            <person name="Clum A."/>
            <person name="Daum C."/>
            <person name="Haridas S."/>
            <person name="He G."/>
            <person name="LaButti K."/>
            <person name="Lipzen A."/>
            <person name="Mondo S."/>
            <person name="Riley R."/>
            <person name="Salamov A."/>
            <person name="Simmons B.A."/>
            <person name="Magnuson J.K."/>
            <person name="Henrissat B."/>
            <person name="Mortensen U.H."/>
            <person name="Larsen T.O."/>
            <person name="Devries R.P."/>
            <person name="Grigoriev I.V."/>
            <person name="Machida M."/>
            <person name="Baker S.E."/>
            <person name="Andersen M.R."/>
        </authorList>
    </citation>
    <scope>NUCLEOTIDE SEQUENCE [LARGE SCALE GENOMIC DNA]</scope>
    <source>
        <strain evidence="5">CBS 130015</strain>
    </source>
</reference>
<sequence>MQNESPLSVAVFNRNMRIATLLLDAGTDPSHPLAIEANRTILHQYIKWNNVLLLKELLRYALPIDQMDERGRTPLNCLGPQTNPAIIRLLVFRGANVNFCDNRSRTPSTKAIHFNNLEIAKFLVSRGARADAPIGPWGTPLHLACIKSPLNMVRMLVETKVNLDYIEKESIGTVFQAACLRVDRDNTGILIYLLKTAKIRV</sequence>
<dbReference type="SMART" id="SM00248">
    <property type="entry name" value="ANK"/>
    <property type="match status" value="5"/>
</dbReference>
<dbReference type="Gene3D" id="1.25.40.20">
    <property type="entry name" value="Ankyrin repeat-containing domain"/>
    <property type="match status" value="1"/>
</dbReference>
<keyword evidence="1" id="KW-0677">Repeat</keyword>
<evidence type="ECO:0000256" key="3">
    <source>
        <dbReference type="PROSITE-ProRule" id="PRU00023"/>
    </source>
</evidence>
<feature type="repeat" description="ANK" evidence="3">
    <location>
        <begin position="139"/>
        <end position="168"/>
    </location>
</feature>
<organism evidence="4 5">
    <name type="scientific">Aspergillus transmontanensis</name>
    <dbReference type="NCBI Taxonomy" id="1034304"/>
    <lineage>
        <taxon>Eukaryota</taxon>
        <taxon>Fungi</taxon>
        <taxon>Dikarya</taxon>
        <taxon>Ascomycota</taxon>
        <taxon>Pezizomycotina</taxon>
        <taxon>Eurotiomycetes</taxon>
        <taxon>Eurotiomycetidae</taxon>
        <taxon>Eurotiales</taxon>
        <taxon>Aspergillaceae</taxon>
        <taxon>Aspergillus</taxon>
        <taxon>Aspergillus subgen. Circumdati</taxon>
    </lineage>
</organism>
<feature type="repeat" description="ANK" evidence="3">
    <location>
        <begin position="70"/>
        <end position="102"/>
    </location>
</feature>
<dbReference type="EMBL" id="ML738330">
    <property type="protein sequence ID" value="KAE8312914.1"/>
    <property type="molecule type" value="Genomic_DNA"/>
</dbReference>
<dbReference type="PROSITE" id="PS50088">
    <property type="entry name" value="ANK_REPEAT"/>
    <property type="match status" value="2"/>
</dbReference>
<dbReference type="SUPFAM" id="SSF48403">
    <property type="entry name" value="Ankyrin repeat"/>
    <property type="match status" value="1"/>
</dbReference>
<evidence type="ECO:0000256" key="1">
    <source>
        <dbReference type="ARBA" id="ARBA00022737"/>
    </source>
</evidence>
<proteinExistence type="predicted"/>
<keyword evidence="5" id="KW-1185">Reference proteome</keyword>
<evidence type="ECO:0000256" key="2">
    <source>
        <dbReference type="ARBA" id="ARBA00023043"/>
    </source>
</evidence>
<dbReference type="AlphaFoldDB" id="A0A5N6VW97"/>
<dbReference type="PANTHER" id="PTHR24198">
    <property type="entry name" value="ANKYRIN REPEAT AND PROTEIN KINASE DOMAIN-CONTAINING PROTEIN"/>
    <property type="match status" value="1"/>
</dbReference>
<protein>
    <submittedName>
        <fullName evidence="4">Ankyrin repeat-containing domain protein</fullName>
    </submittedName>
</protein>
<dbReference type="InterPro" id="IPR036770">
    <property type="entry name" value="Ankyrin_rpt-contain_sf"/>
</dbReference>
<dbReference type="Proteomes" id="UP000325433">
    <property type="component" value="Unassembled WGS sequence"/>
</dbReference>
<evidence type="ECO:0000313" key="5">
    <source>
        <dbReference type="Proteomes" id="UP000325433"/>
    </source>
</evidence>
<dbReference type="PANTHER" id="PTHR24198:SF165">
    <property type="entry name" value="ANKYRIN REPEAT-CONTAINING PROTEIN-RELATED"/>
    <property type="match status" value="1"/>
</dbReference>
<name>A0A5N6VW97_9EURO</name>
<accession>A0A5N6VW97</accession>